<dbReference type="Gene3D" id="1.10.8.20">
    <property type="entry name" value="N-terminal domain of phosphatidylinositol transfer protein sec14p"/>
    <property type="match status" value="1"/>
</dbReference>
<dbReference type="Gene3D" id="3.40.525.10">
    <property type="entry name" value="CRAL-TRIO lipid binding domain"/>
    <property type="match status" value="1"/>
</dbReference>
<name>A0A1B6CIH5_9HEMI</name>
<organism evidence="2">
    <name type="scientific">Clastoptera arizonana</name>
    <name type="common">Arizona spittle bug</name>
    <dbReference type="NCBI Taxonomy" id="38151"/>
    <lineage>
        <taxon>Eukaryota</taxon>
        <taxon>Metazoa</taxon>
        <taxon>Ecdysozoa</taxon>
        <taxon>Arthropoda</taxon>
        <taxon>Hexapoda</taxon>
        <taxon>Insecta</taxon>
        <taxon>Pterygota</taxon>
        <taxon>Neoptera</taxon>
        <taxon>Paraneoptera</taxon>
        <taxon>Hemiptera</taxon>
        <taxon>Auchenorrhyncha</taxon>
        <taxon>Cercopoidea</taxon>
        <taxon>Clastopteridae</taxon>
        <taxon>Clastoptera</taxon>
    </lineage>
</organism>
<dbReference type="GO" id="GO:0016020">
    <property type="term" value="C:membrane"/>
    <property type="evidence" value="ECO:0007669"/>
    <property type="project" value="TreeGrafter"/>
</dbReference>
<dbReference type="PANTHER" id="PTHR10174">
    <property type="entry name" value="ALPHA-TOCOPHEROL TRANSFER PROTEIN-RELATED"/>
    <property type="match status" value="1"/>
</dbReference>
<dbReference type="SUPFAM" id="SSF52087">
    <property type="entry name" value="CRAL/TRIO domain"/>
    <property type="match status" value="1"/>
</dbReference>
<dbReference type="Pfam" id="PF00650">
    <property type="entry name" value="CRAL_TRIO"/>
    <property type="match status" value="1"/>
</dbReference>
<evidence type="ECO:0000313" key="2">
    <source>
        <dbReference type="EMBL" id="JAS13182.1"/>
    </source>
</evidence>
<gene>
    <name evidence="2" type="ORF">g.44583</name>
</gene>
<dbReference type="InterPro" id="IPR036865">
    <property type="entry name" value="CRAL-TRIO_dom_sf"/>
</dbReference>
<dbReference type="PANTHER" id="PTHR10174:SF130">
    <property type="entry name" value="ALPHA-TOCOPHEROL TRANSFER PROTEIN-LIKE"/>
    <property type="match status" value="1"/>
</dbReference>
<accession>A0A1B6CIH5</accession>
<dbReference type="InterPro" id="IPR036273">
    <property type="entry name" value="CRAL/TRIO_N_dom_sf"/>
</dbReference>
<sequence>MATVSQLRLIEDFSKFDIGDFDVAELQEEINGMCRPRSDPLDVSRDLRLLASKDLHETPEIARRNIDKLRKMIQDDETLNARLDDIFLSAFLRARKHDVDKAFTCIKNYYEFKYRYPNFYTYCLPHECSEPYKMGHFGAIPGHDRFGRKLCVVIPSKLDLDRSPLHETFQMGTTNFELNLEDPDIQIAGIAVIVDLKELTIMQQARLITPSLAWHLAIIVQDKMPIRMKAVHVVNQPFYFNAIYAVFRPFLKKKLRKRIFLHGKDMSSLHKHIDPEMLPEDWGGKKPPYTNRCMRAFITMNEHKFKEWKQYSYVEPEGK</sequence>
<dbReference type="PROSITE" id="PS50191">
    <property type="entry name" value="CRAL_TRIO"/>
    <property type="match status" value="1"/>
</dbReference>
<dbReference type="PRINTS" id="PR00180">
    <property type="entry name" value="CRETINALDHBP"/>
</dbReference>
<dbReference type="InterPro" id="IPR011074">
    <property type="entry name" value="CRAL/TRIO_N_dom"/>
</dbReference>
<dbReference type="SMART" id="SM01100">
    <property type="entry name" value="CRAL_TRIO_N"/>
    <property type="match status" value="1"/>
</dbReference>
<feature type="domain" description="CRAL-TRIO" evidence="1">
    <location>
        <begin position="128"/>
        <end position="290"/>
    </location>
</feature>
<evidence type="ECO:0000259" key="1">
    <source>
        <dbReference type="PROSITE" id="PS50191"/>
    </source>
</evidence>
<dbReference type="GO" id="GO:1902936">
    <property type="term" value="F:phosphatidylinositol bisphosphate binding"/>
    <property type="evidence" value="ECO:0007669"/>
    <property type="project" value="TreeGrafter"/>
</dbReference>
<dbReference type="SUPFAM" id="SSF46938">
    <property type="entry name" value="CRAL/TRIO N-terminal domain"/>
    <property type="match status" value="1"/>
</dbReference>
<dbReference type="EMBL" id="GEDC01024116">
    <property type="protein sequence ID" value="JAS13182.1"/>
    <property type="molecule type" value="Transcribed_RNA"/>
</dbReference>
<reference evidence="2" key="1">
    <citation type="submission" date="2015-12" db="EMBL/GenBank/DDBJ databases">
        <title>De novo transcriptome assembly of four potential Pierce s Disease insect vectors from Arizona vineyards.</title>
        <authorList>
            <person name="Tassone E.E."/>
        </authorList>
    </citation>
    <scope>NUCLEOTIDE SEQUENCE</scope>
</reference>
<dbReference type="AlphaFoldDB" id="A0A1B6CIH5"/>
<dbReference type="InterPro" id="IPR001251">
    <property type="entry name" value="CRAL-TRIO_dom"/>
</dbReference>
<protein>
    <recommendedName>
        <fullName evidence="1">CRAL-TRIO domain-containing protein</fullName>
    </recommendedName>
</protein>
<dbReference type="SMART" id="SM00516">
    <property type="entry name" value="SEC14"/>
    <property type="match status" value="1"/>
</dbReference>
<dbReference type="CDD" id="cd00170">
    <property type="entry name" value="SEC14"/>
    <property type="match status" value="1"/>
</dbReference>
<proteinExistence type="predicted"/>